<dbReference type="Gene3D" id="1.10.10.60">
    <property type="entry name" value="Homeodomain-like"/>
    <property type="match status" value="1"/>
</dbReference>
<dbReference type="AlphaFoldDB" id="A0A6H0KPI6"/>
<evidence type="ECO:0000313" key="7">
    <source>
        <dbReference type="Proteomes" id="UP000501780"/>
    </source>
</evidence>
<keyword evidence="7" id="KW-1185">Reference proteome</keyword>
<gene>
    <name evidence="6" type="ORF">BacF7301_13635</name>
</gene>
<dbReference type="PANTHER" id="PTHR43280:SF29">
    <property type="entry name" value="ARAC-FAMILY TRANSCRIPTIONAL REGULATOR"/>
    <property type="match status" value="1"/>
</dbReference>
<keyword evidence="4" id="KW-0812">Transmembrane</keyword>
<feature type="transmembrane region" description="Helical" evidence="4">
    <location>
        <begin position="78"/>
        <end position="99"/>
    </location>
</feature>
<dbReference type="PANTHER" id="PTHR43280">
    <property type="entry name" value="ARAC-FAMILY TRANSCRIPTIONAL REGULATOR"/>
    <property type="match status" value="1"/>
</dbReference>
<evidence type="ECO:0000313" key="6">
    <source>
        <dbReference type="EMBL" id="QIU95119.1"/>
    </source>
</evidence>
<dbReference type="RefSeq" id="WP_167963619.1">
    <property type="nucleotide sequence ID" value="NZ_CP050831.1"/>
</dbReference>
<dbReference type="Proteomes" id="UP000501780">
    <property type="component" value="Chromosome"/>
</dbReference>
<feature type="transmembrane region" description="Helical" evidence="4">
    <location>
        <begin position="214"/>
        <end position="235"/>
    </location>
</feature>
<evidence type="ECO:0000256" key="2">
    <source>
        <dbReference type="ARBA" id="ARBA00023125"/>
    </source>
</evidence>
<keyword evidence="4" id="KW-1133">Transmembrane helix</keyword>
<dbReference type="EMBL" id="CP050831">
    <property type="protein sequence ID" value="QIU95119.1"/>
    <property type="molecule type" value="Genomic_DNA"/>
</dbReference>
<name>A0A6H0KPI6_9BACE</name>
<evidence type="ECO:0000256" key="3">
    <source>
        <dbReference type="ARBA" id="ARBA00023163"/>
    </source>
</evidence>
<keyword evidence="1" id="KW-0805">Transcription regulation</keyword>
<keyword evidence="4" id="KW-0472">Membrane</keyword>
<reference evidence="6 7" key="1">
    <citation type="submission" date="2020-03" db="EMBL/GenBank/DDBJ databases">
        <title>Genomic analysis of Bacteroides faecium CBA7301.</title>
        <authorList>
            <person name="Kim J."/>
            <person name="Roh S.W."/>
        </authorList>
    </citation>
    <scope>NUCLEOTIDE SEQUENCE [LARGE SCALE GENOMIC DNA]</scope>
    <source>
        <strain evidence="6 7">CBA7301</strain>
    </source>
</reference>
<feature type="domain" description="HTH araC/xylS-type" evidence="5">
    <location>
        <begin position="273"/>
        <end position="375"/>
    </location>
</feature>
<evidence type="ECO:0000256" key="1">
    <source>
        <dbReference type="ARBA" id="ARBA00023015"/>
    </source>
</evidence>
<dbReference type="SMART" id="SM00342">
    <property type="entry name" value="HTH_ARAC"/>
    <property type="match status" value="1"/>
</dbReference>
<keyword evidence="2" id="KW-0238">DNA-binding</keyword>
<sequence>MVNVIVLSVELLLDVVGLILGICVYSRSSDNGLQKAWGVLAITLSLLLLCDNLEWMWIFSKGGEETIPRFTELPMNHLSIWHIVRVIVFFQFFSLFPMVSLKPGWITLSRVVSLCIPILLIVCIACCYQFFNGNYTELKSFDAIWENLDKQDVRVRLMLFIISVITPSVNFLFPYMRRLIPVRRKQSRAMLIYMCCFGVIMSGYIWLMLGTGGLSFNVFGYIVILPTIFLNVLYLRNENPLSLPPQPVDELKTDEIEAIREIAVSPVVLDVSSRMQRLMKQNTPFTNSEYSLEDLLNDLNTNEHRFNKALHYEGFSGFRDYINFYRLQYFKEQARLQKNLSVKELMYLSGFTSRSSFYRYFANVEKMSPSEYMEMLTKENK</sequence>
<dbReference type="Pfam" id="PF12833">
    <property type="entry name" value="HTH_18"/>
    <property type="match status" value="1"/>
</dbReference>
<accession>A0A6H0KPI6</accession>
<dbReference type="PROSITE" id="PS01124">
    <property type="entry name" value="HTH_ARAC_FAMILY_2"/>
    <property type="match status" value="1"/>
</dbReference>
<feature type="transmembrane region" description="Helical" evidence="4">
    <location>
        <begin position="6"/>
        <end position="25"/>
    </location>
</feature>
<evidence type="ECO:0000259" key="5">
    <source>
        <dbReference type="PROSITE" id="PS01124"/>
    </source>
</evidence>
<protein>
    <submittedName>
        <fullName evidence="6">AraC family transcriptional regulator</fullName>
    </submittedName>
</protein>
<dbReference type="GO" id="GO:0043565">
    <property type="term" value="F:sequence-specific DNA binding"/>
    <property type="evidence" value="ECO:0007669"/>
    <property type="project" value="InterPro"/>
</dbReference>
<dbReference type="InterPro" id="IPR018060">
    <property type="entry name" value="HTH_AraC"/>
</dbReference>
<dbReference type="SUPFAM" id="SSF46689">
    <property type="entry name" value="Homeodomain-like"/>
    <property type="match status" value="1"/>
</dbReference>
<dbReference type="KEGG" id="bfc:BacF7301_13635"/>
<feature type="transmembrane region" description="Helical" evidence="4">
    <location>
        <begin position="37"/>
        <end position="58"/>
    </location>
</feature>
<evidence type="ECO:0000256" key="4">
    <source>
        <dbReference type="SAM" id="Phobius"/>
    </source>
</evidence>
<proteinExistence type="predicted"/>
<feature type="transmembrane region" description="Helical" evidence="4">
    <location>
        <begin position="157"/>
        <end position="176"/>
    </location>
</feature>
<feature type="transmembrane region" description="Helical" evidence="4">
    <location>
        <begin position="188"/>
        <end position="208"/>
    </location>
</feature>
<dbReference type="GO" id="GO:0003700">
    <property type="term" value="F:DNA-binding transcription factor activity"/>
    <property type="evidence" value="ECO:0007669"/>
    <property type="project" value="InterPro"/>
</dbReference>
<organism evidence="6 7">
    <name type="scientific">Bacteroides faecium</name>
    <dbReference type="NCBI Taxonomy" id="2715212"/>
    <lineage>
        <taxon>Bacteria</taxon>
        <taxon>Pseudomonadati</taxon>
        <taxon>Bacteroidota</taxon>
        <taxon>Bacteroidia</taxon>
        <taxon>Bacteroidales</taxon>
        <taxon>Bacteroidaceae</taxon>
        <taxon>Bacteroides</taxon>
    </lineage>
</organism>
<keyword evidence="3" id="KW-0804">Transcription</keyword>
<feature type="transmembrane region" description="Helical" evidence="4">
    <location>
        <begin position="111"/>
        <end position="131"/>
    </location>
</feature>
<dbReference type="InterPro" id="IPR009057">
    <property type="entry name" value="Homeodomain-like_sf"/>
</dbReference>